<evidence type="ECO:0000259" key="1">
    <source>
        <dbReference type="Pfam" id="PF20408"/>
    </source>
</evidence>
<dbReference type="Proteomes" id="UP000289954">
    <property type="component" value="Unassembled WGS sequence"/>
</dbReference>
<dbReference type="Gene3D" id="3.40.50.1820">
    <property type="entry name" value="alpha/beta hydrolase"/>
    <property type="match status" value="1"/>
</dbReference>
<name>A0A402DVY6_9CELL</name>
<dbReference type="InterPro" id="IPR029058">
    <property type="entry name" value="AB_hydrolase_fold"/>
</dbReference>
<dbReference type="AlphaFoldDB" id="A0A402DVY6"/>
<proteinExistence type="predicted"/>
<evidence type="ECO:0000313" key="2">
    <source>
        <dbReference type="EMBL" id="GCE78278.1"/>
    </source>
</evidence>
<sequence length="198" mass="20665">MSGPTDVAAGRPHDVAGVVLTPGAGADRDHRTLVALEQALAPLPVLRLNFPNRERGSRAPDRPEVAVAHLREQATAFAARLGVGTDRLVLGGRSFGGRMSSMAVAQGLPVAGLVLLSYPLHPPGRPDRLRVDHLPDVTVPVLAVSGQRDPFGSPEELTTHLATVRGPLTTVFVTGDHSPKDDAAVAAVVRDWIVGAGS</sequence>
<keyword evidence="3" id="KW-1185">Reference proteome</keyword>
<reference evidence="2 3" key="1">
    <citation type="submission" date="2019-01" db="EMBL/GenBank/DDBJ databases">
        <title>Draft genome sequence of Cellulomonas takizawaensis strain TKZ-21.</title>
        <authorList>
            <person name="Yamamura H."/>
            <person name="Hayashi T."/>
            <person name="Hamada M."/>
            <person name="Serisawa Y."/>
            <person name="Matsuyama K."/>
            <person name="Nakagawa Y."/>
            <person name="Otoguro M."/>
            <person name="Yanagida F."/>
            <person name="Hayakawa M."/>
        </authorList>
    </citation>
    <scope>NUCLEOTIDE SEQUENCE [LARGE SCALE GENOMIC DNA]</scope>
    <source>
        <strain evidence="2 3">NBRC12680</strain>
    </source>
</reference>
<dbReference type="InterPro" id="IPR046879">
    <property type="entry name" value="KANL3/Tex30_Abhydrolase"/>
</dbReference>
<dbReference type="Pfam" id="PF20408">
    <property type="entry name" value="Abhydrolase_11"/>
    <property type="match status" value="1"/>
</dbReference>
<dbReference type="PANTHER" id="PTHR13136">
    <property type="entry name" value="TESTIS DEVELOPMENT PROTEIN PRTD"/>
    <property type="match status" value="1"/>
</dbReference>
<evidence type="ECO:0000313" key="3">
    <source>
        <dbReference type="Proteomes" id="UP000289954"/>
    </source>
</evidence>
<protein>
    <recommendedName>
        <fullName evidence="1">KANL3/Tex30 alpha/beta hydrolase-like domain-containing protein</fullName>
    </recommendedName>
</protein>
<comment type="caution">
    <text evidence="2">The sequence shown here is derived from an EMBL/GenBank/DDBJ whole genome shotgun (WGS) entry which is preliminary data.</text>
</comment>
<organism evidence="2 3">
    <name type="scientific">Cellulomonas biazotea</name>
    <dbReference type="NCBI Taxonomy" id="1709"/>
    <lineage>
        <taxon>Bacteria</taxon>
        <taxon>Bacillati</taxon>
        <taxon>Actinomycetota</taxon>
        <taxon>Actinomycetes</taxon>
        <taxon>Micrococcales</taxon>
        <taxon>Cellulomonadaceae</taxon>
        <taxon>Cellulomonas</taxon>
    </lineage>
</organism>
<dbReference type="SUPFAM" id="SSF53474">
    <property type="entry name" value="alpha/beta-Hydrolases"/>
    <property type="match status" value="1"/>
</dbReference>
<dbReference type="InterPro" id="IPR026555">
    <property type="entry name" value="NSL3/Tex30"/>
</dbReference>
<dbReference type="OrthoDB" id="652634at2"/>
<accession>A0A402DVY6</accession>
<dbReference type="PANTHER" id="PTHR13136:SF11">
    <property type="entry name" value="TESTIS-EXPRESSED PROTEIN 30"/>
    <property type="match status" value="1"/>
</dbReference>
<gene>
    <name evidence="2" type="ORF">CBZ_33340</name>
</gene>
<feature type="domain" description="KANL3/Tex30 alpha/beta hydrolase-like" evidence="1">
    <location>
        <begin position="17"/>
        <end position="180"/>
    </location>
</feature>
<dbReference type="EMBL" id="BIMR01000361">
    <property type="protein sequence ID" value="GCE78278.1"/>
    <property type="molecule type" value="Genomic_DNA"/>
</dbReference>
<dbReference type="RefSeq" id="WP_130782944.1">
    <property type="nucleotide sequence ID" value="NZ_BIMR01000361.1"/>
</dbReference>